<evidence type="ECO:0000313" key="3">
    <source>
        <dbReference type="Proteomes" id="UP000037660"/>
    </source>
</evidence>
<accession>A0A0K8NUN4</accession>
<name>A0A0K8NUN4_PISS1</name>
<organism evidence="2 3">
    <name type="scientific">Piscinibacter sakaiensis</name>
    <name type="common">Ideonella sakaiensis</name>
    <dbReference type="NCBI Taxonomy" id="1547922"/>
    <lineage>
        <taxon>Bacteria</taxon>
        <taxon>Pseudomonadati</taxon>
        <taxon>Pseudomonadota</taxon>
        <taxon>Betaproteobacteria</taxon>
        <taxon>Burkholderiales</taxon>
        <taxon>Sphaerotilaceae</taxon>
        <taxon>Piscinibacter</taxon>
    </lineage>
</organism>
<gene>
    <name evidence="2" type="ORF">ISF6_3881</name>
</gene>
<keyword evidence="1" id="KW-0812">Transmembrane</keyword>
<feature type="transmembrane region" description="Helical" evidence="1">
    <location>
        <begin position="12"/>
        <end position="30"/>
    </location>
</feature>
<protein>
    <submittedName>
        <fullName evidence="2">Uncharacterized protein</fullName>
    </submittedName>
</protein>
<evidence type="ECO:0000256" key="1">
    <source>
        <dbReference type="SAM" id="Phobius"/>
    </source>
</evidence>
<reference evidence="2 3" key="2">
    <citation type="journal article" date="2016" name="Science">
        <title>A bacterium that degrades and assimilates poly(ethylene terephthalate).</title>
        <authorList>
            <person name="Yoshida S."/>
            <person name="Hiraga K."/>
            <person name="Takehana T."/>
            <person name="Taniguchi I."/>
            <person name="Yamaji H."/>
            <person name="Maeda Y."/>
            <person name="Toyohara K."/>
            <person name="Miyamoto K."/>
            <person name="Kimura Y."/>
            <person name="Oda K."/>
        </authorList>
    </citation>
    <scope>NUCLEOTIDE SEQUENCE [LARGE SCALE GENOMIC DNA]</scope>
    <source>
        <strain evidence="3">NBRC 110686 / TISTR 2288 / 201-F6</strain>
    </source>
</reference>
<keyword evidence="1" id="KW-0472">Membrane</keyword>
<evidence type="ECO:0000313" key="2">
    <source>
        <dbReference type="EMBL" id="GAP34102.1"/>
    </source>
</evidence>
<dbReference type="STRING" id="1547922.ISF6_3881"/>
<comment type="caution">
    <text evidence="2">The sequence shown here is derived from an EMBL/GenBank/DDBJ whole genome shotgun (WGS) entry which is preliminary data.</text>
</comment>
<reference evidence="3" key="1">
    <citation type="submission" date="2015-07" db="EMBL/GenBank/DDBJ databases">
        <title>Discovery of a poly(ethylene terephthalate assimilation.</title>
        <authorList>
            <person name="Yoshida S."/>
            <person name="Hiraga K."/>
            <person name="Takehana T."/>
            <person name="Taniguchi I."/>
            <person name="Yamaji H."/>
            <person name="Maeda Y."/>
            <person name="Toyohara K."/>
            <person name="Miyamoto K."/>
            <person name="Kimura Y."/>
            <person name="Oda K."/>
        </authorList>
    </citation>
    <scope>NUCLEOTIDE SEQUENCE [LARGE SCALE GENOMIC DNA]</scope>
    <source>
        <strain evidence="3">NBRC 110686 / TISTR 2288 / 201-F6</strain>
    </source>
</reference>
<proteinExistence type="predicted"/>
<keyword evidence="1" id="KW-1133">Transmembrane helix</keyword>
<dbReference type="Proteomes" id="UP000037660">
    <property type="component" value="Unassembled WGS sequence"/>
</dbReference>
<dbReference type="EMBL" id="BBYR01000006">
    <property type="protein sequence ID" value="GAP34102.1"/>
    <property type="molecule type" value="Genomic_DNA"/>
</dbReference>
<sequence length="289" mass="32308">MPVLIDTAWLTLPALLLPAALLALPLAWLWRRVWRPARARTWRGTWLRSTAGLCIQHVVAARFFQAIVYDLEKALADGYVLAYEGVADSNREADVCFRTALTHGKDLRDNYRELGKTCGLTYQIDWLGPVVADAKAHPERHVTMDVNTRAMKQEYDRLMQSDPAFAEAMRKRDAVQAAEDDGDGADIVTRLIDWQKAGGEGQRTLAGTLCRSIMTDVMRKSGEGVGGDMDAMVLDFRNRHLATQLLTDPRPKIYVTYGAAHLTGVMALMQREPGWKVGPPCRRCQTVRA</sequence>
<keyword evidence="3" id="KW-1185">Reference proteome</keyword>
<dbReference type="AlphaFoldDB" id="A0A0K8NUN4"/>